<sequence length="112" mass="11355">MQGRASPPPALAPGTFSSVLPAVEDILGLVYRLAEGGGANDEIVQKAKAIAAQLAEMNMAASSLPGGHLGTDAVRELTRILGEQAEAKRAVLRQFSEVSASIAEADGASPSG</sequence>
<gene>
    <name evidence="1" type="ORF">CcaverHIS019_0705020</name>
</gene>
<dbReference type="RefSeq" id="XP_060460186.1">
    <property type="nucleotide sequence ID" value="XM_060603942.1"/>
</dbReference>
<protein>
    <recommendedName>
        <fullName evidence="3">Mediator of RNA polymerase II transcription subunit 9</fullName>
    </recommendedName>
</protein>
<organism evidence="1 2">
    <name type="scientific">Cutaneotrichosporon cavernicola</name>
    <dbReference type="NCBI Taxonomy" id="279322"/>
    <lineage>
        <taxon>Eukaryota</taxon>
        <taxon>Fungi</taxon>
        <taxon>Dikarya</taxon>
        <taxon>Basidiomycota</taxon>
        <taxon>Agaricomycotina</taxon>
        <taxon>Tremellomycetes</taxon>
        <taxon>Trichosporonales</taxon>
        <taxon>Trichosporonaceae</taxon>
        <taxon>Cutaneotrichosporon</taxon>
    </lineage>
</organism>
<dbReference type="KEGG" id="ccac:CcaHIS019_0705020"/>
<accession>A0AA48QZ02</accession>
<keyword evidence="2" id="KW-1185">Reference proteome</keyword>
<reference evidence="1" key="1">
    <citation type="journal article" date="2023" name="BMC Genomics">
        <title>Chromosome-level genome assemblies of Cutaneotrichosporon spp. (Trichosporonales, Basidiomycota) reveal imbalanced evolution between nucleotide sequences and chromosome synteny.</title>
        <authorList>
            <person name="Kobayashi Y."/>
            <person name="Kayamori A."/>
            <person name="Aoki K."/>
            <person name="Shiwa Y."/>
            <person name="Matsutani M."/>
            <person name="Fujita N."/>
            <person name="Sugita T."/>
            <person name="Iwasaki W."/>
            <person name="Tanaka N."/>
            <person name="Takashima M."/>
        </authorList>
    </citation>
    <scope>NUCLEOTIDE SEQUENCE</scope>
    <source>
        <strain evidence="1">HIS019</strain>
    </source>
</reference>
<evidence type="ECO:0000313" key="1">
    <source>
        <dbReference type="EMBL" id="BEI94921.1"/>
    </source>
</evidence>
<name>A0AA48QZ02_9TREE</name>
<evidence type="ECO:0000313" key="2">
    <source>
        <dbReference type="Proteomes" id="UP001233271"/>
    </source>
</evidence>
<dbReference type="AlphaFoldDB" id="A0AA48QZ02"/>
<dbReference type="Proteomes" id="UP001233271">
    <property type="component" value="Chromosome 7b"/>
</dbReference>
<evidence type="ECO:0008006" key="3">
    <source>
        <dbReference type="Google" id="ProtNLM"/>
    </source>
</evidence>
<dbReference type="GeneID" id="85498791"/>
<dbReference type="EMBL" id="AP028219">
    <property type="protein sequence ID" value="BEI94921.1"/>
    <property type="molecule type" value="Genomic_DNA"/>
</dbReference>
<proteinExistence type="predicted"/>